<protein>
    <submittedName>
        <fullName evidence="4">Protein E6</fullName>
    </submittedName>
</protein>
<dbReference type="InParanoid" id="A0A1U8AWD5"/>
<gene>
    <name evidence="4" type="primary">LOC104608249</name>
</gene>
<dbReference type="OMA" id="ANERYNG"/>
<dbReference type="PANTHER" id="PTHR35274:SF2">
    <property type="entry name" value="E6-LIKE PROTEIN"/>
    <property type="match status" value="1"/>
</dbReference>
<feature type="compositionally biased region" description="Low complexity" evidence="1">
    <location>
        <begin position="263"/>
        <end position="286"/>
    </location>
</feature>
<feature type="region of interest" description="Disordered" evidence="1">
    <location>
        <begin position="222"/>
        <end position="293"/>
    </location>
</feature>
<evidence type="ECO:0000313" key="3">
    <source>
        <dbReference type="Proteomes" id="UP000189703"/>
    </source>
</evidence>
<dbReference type="RefSeq" id="XP_010272484.1">
    <property type="nucleotide sequence ID" value="XM_010274182.1"/>
</dbReference>
<evidence type="ECO:0000256" key="1">
    <source>
        <dbReference type="SAM" id="MobiDB-lite"/>
    </source>
</evidence>
<feature type="chain" id="PRO_5010556055" evidence="2">
    <location>
        <begin position="24"/>
        <end position="293"/>
    </location>
</feature>
<dbReference type="InterPro" id="IPR040290">
    <property type="entry name" value="Prot_E6-like"/>
</dbReference>
<reference evidence="4" key="1">
    <citation type="submission" date="2025-08" db="UniProtKB">
        <authorList>
            <consortium name="RefSeq"/>
        </authorList>
    </citation>
    <scope>IDENTIFICATION</scope>
</reference>
<feature type="compositionally biased region" description="Basic and acidic residues" evidence="1">
    <location>
        <begin position="45"/>
        <end position="59"/>
    </location>
</feature>
<dbReference type="KEGG" id="nnu:104608249"/>
<accession>A0A1U8AWD5</accession>
<feature type="compositionally biased region" description="Polar residues" evidence="1">
    <location>
        <begin position="84"/>
        <end position="109"/>
    </location>
</feature>
<dbReference type="Proteomes" id="UP000189703">
    <property type="component" value="Unplaced"/>
</dbReference>
<feature type="compositionally biased region" description="Gly residues" evidence="1">
    <location>
        <begin position="235"/>
        <end position="262"/>
    </location>
</feature>
<dbReference type="OrthoDB" id="1306371at2759"/>
<feature type="region of interest" description="Disordered" evidence="1">
    <location>
        <begin position="38"/>
        <end position="109"/>
    </location>
</feature>
<dbReference type="GeneID" id="104608249"/>
<keyword evidence="3" id="KW-1185">Reference proteome</keyword>
<dbReference type="FunCoup" id="A0A1U8AWD5">
    <property type="interactions" value="90"/>
</dbReference>
<name>A0A1U8AWD5_NELNU</name>
<organism evidence="3 4">
    <name type="scientific">Nelumbo nucifera</name>
    <name type="common">Sacred lotus</name>
    <dbReference type="NCBI Taxonomy" id="4432"/>
    <lineage>
        <taxon>Eukaryota</taxon>
        <taxon>Viridiplantae</taxon>
        <taxon>Streptophyta</taxon>
        <taxon>Embryophyta</taxon>
        <taxon>Tracheophyta</taxon>
        <taxon>Spermatophyta</taxon>
        <taxon>Magnoliopsida</taxon>
        <taxon>Proteales</taxon>
        <taxon>Nelumbonaceae</taxon>
        <taxon>Nelumbo</taxon>
    </lineage>
</organism>
<sequence length="293" mass="33502">MAPAKQLSLFFLLMLVSSLQIQARESKFFNNVKHYTTTTTTTNGKETDELPKKEETLTKEDEEPSFTQENQNGYGLYGHGSEQLPPTTDNNAYYTSGNLPEKTTTNEYTGGSYEYRQFNKRYPNNHYSKNINGYDTRQQGMGDTRFANAEYLNNNNNNGYETRQQEMDGERFADTGYPNNNNYYMYNNNGYATEQQGMSDTRFLENGKYFYDVKNENSYLGGYGGQTDGRRGTDGRGGYNRGGMDGRGGYNRRGTDGRGGYNGNNNGNAYEYNSMEGYQNQEQYQESQDEYEP</sequence>
<feature type="signal peptide" evidence="2">
    <location>
        <begin position="1"/>
        <end position="23"/>
    </location>
</feature>
<dbReference type="AlphaFoldDB" id="A0A1U8AWD5"/>
<proteinExistence type="predicted"/>
<evidence type="ECO:0000256" key="2">
    <source>
        <dbReference type="SAM" id="SignalP"/>
    </source>
</evidence>
<evidence type="ECO:0000313" key="4">
    <source>
        <dbReference type="RefSeq" id="XP_010272484.1"/>
    </source>
</evidence>
<dbReference type="PANTHER" id="PTHR35274">
    <property type="entry name" value="E6-LIKE PROTEIN"/>
    <property type="match status" value="1"/>
</dbReference>
<dbReference type="eggNOG" id="ENOG502S2RE">
    <property type="taxonomic scope" value="Eukaryota"/>
</dbReference>
<keyword evidence="2" id="KW-0732">Signal</keyword>